<dbReference type="AlphaFoldDB" id="A0A840PST3"/>
<comment type="catalytic activity">
    <reaction evidence="9 11">
        <text>L-aspartate + ATP = 4-phospho-L-aspartate + ADP</text>
        <dbReference type="Rhea" id="RHEA:23776"/>
        <dbReference type="ChEBI" id="CHEBI:29991"/>
        <dbReference type="ChEBI" id="CHEBI:30616"/>
        <dbReference type="ChEBI" id="CHEBI:57535"/>
        <dbReference type="ChEBI" id="CHEBI:456216"/>
        <dbReference type="EC" id="2.7.2.4"/>
    </reaction>
</comment>
<accession>A0A840PST3</accession>
<dbReference type="UniPathway" id="UPA00051">
    <property type="reaction ID" value="UER00462"/>
</dbReference>
<evidence type="ECO:0000313" key="16">
    <source>
        <dbReference type="Proteomes" id="UP000557217"/>
    </source>
</evidence>
<dbReference type="PIRSF" id="PIRSF000726">
    <property type="entry name" value="Asp_kin"/>
    <property type="match status" value="1"/>
</dbReference>
<evidence type="ECO:0000256" key="10">
    <source>
        <dbReference type="PIRSR" id="PIRSR000726-1"/>
    </source>
</evidence>
<dbReference type="NCBIfam" id="NF005155">
    <property type="entry name" value="PRK06635.1-4"/>
    <property type="match status" value="1"/>
</dbReference>
<dbReference type="SUPFAM" id="SSF55021">
    <property type="entry name" value="ACT-like"/>
    <property type="match status" value="2"/>
</dbReference>
<dbReference type="SUPFAM" id="SSF53633">
    <property type="entry name" value="Carbamate kinase-like"/>
    <property type="match status" value="1"/>
</dbReference>
<keyword evidence="6 11" id="KW-0418">Kinase</keyword>
<dbReference type="InterPro" id="IPR001341">
    <property type="entry name" value="Asp_kinase"/>
</dbReference>
<protein>
    <recommendedName>
        <fullName evidence="11">Aspartokinase</fullName>
        <ecNumber evidence="11">2.7.2.4</ecNumber>
    </recommendedName>
</protein>
<dbReference type="EC" id="2.7.2.4" evidence="11"/>
<feature type="domain" description="Aspartokinase ACT" evidence="14">
    <location>
        <begin position="343"/>
        <end position="401"/>
    </location>
</feature>
<evidence type="ECO:0000256" key="7">
    <source>
        <dbReference type="ARBA" id="ARBA00022840"/>
    </source>
</evidence>
<dbReference type="Pfam" id="PF00696">
    <property type="entry name" value="AA_kinase"/>
    <property type="match status" value="1"/>
</dbReference>
<dbReference type="NCBIfam" id="TIGR00657">
    <property type="entry name" value="asp_kinases"/>
    <property type="match status" value="1"/>
</dbReference>
<dbReference type="InterPro" id="IPR001048">
    <property type="entry name" value="Asp/Glu/Uridylate_kinase"/>
</dbReference>
<dbReference type="Proteomes" id="UP000557217">
    <property type="component" value="Unassembled WGS sequence"/>
</dbReference>
<dbReference type="PANTHER" id="PTHR21499:SF68">
    <property type="entry name" value="ASPARTOKINASE 2"/>
    <property type="match status" value="1"/>
</dbReference>
<evidence type="ECO:0000259" key="13">
    <source>
        <dbReference type="Pfam" id="PF00696"/>
    </source>
</evidence>
<dbReference type="CDD" id="cd04913">
    <property type="entry name" value="ACT_AKii-LysC-BS-like_1"/>
    <property type="match status" value="1"/>
</dbReference>
<comment type="pathway">
    <text evidence="12">Amino-acid biosynthesis; L-threonine biosynthesis; L-threonine from L-aspartate: step 1/5.</text>
</comment>
<dbReference type="FunFam" id="3.30.2130.10:FF:000001">
    <property type="entry name" value="Bifunctional aspartokinase/homoserine dehydrogenase"/>
    <property type="match status" value="1"/>
</dbReference>
<name>A0A840PST3_URETH</name>
<sequence length="408" mass="44746">MINIVVKLDEWNLASPENIGEIAKRLIEEKKFGRNVVAVVPSSPPVNEGLEKIIYSLSDAPSERELDAIHSTNNQIASSLLSIAIQKRGFRAVSLTGWQLGMKTTRKLAGNARIHQVDGNVIIERFKKGEIIIVAGGQGVDDEGNITLLGAGGTDATAVAIAKSIDAERVEIYTDLDGVYTGDPNVVQQARKLKDITYDEMLELSYLGSKIVHPRAVELAKKFDIPIVVRSSTKNLRGTLIKGEIEMERNLIVRGVAYESDIIRFTVGYELLEKSSLANLFNTLAKHHVNVDIIVQSVMSEVKPTISFSIVKEDLTNAVKVLEEHKEELGFQFADFEVGLAKVSIVGSGMVSNPGVAGRMFARLCQENIPVKMVSTSEIKVSVVVPQDDMIRAANALHDEFNLAEEWV</sequence>
<dbReference type="EMBL" id="JACHGZ010000004">
    <property type="protein sequence ID" value="MBB5148234.1"/>
    <property type="molecule type" value="Genomic_DNA"/>
</dbReference>
<dbReference type="InterPro" id="IPR054352">
    <property type="entry name" value="ACT_Aspartokinase"/>
</dbReference>
<dbReference type="InterPro" id="IPR036393">
    <property type="entry name" value="AceGlu_kinase-like_sf"/>
</dbReference>
<evidence type="ECO:0000256" key="5">
    <source>
        <dbReference type="ARBA" id="ARBA00022741"/>
    </source>
</evidence>
<dbReference type="UniPathway" id="UPA00050">
    <property type="reaction ID" value="UER00461"/>
</dbReference>
<keyword evidence="7 10" id="KW-0067">ATP-binding</keyword>
<evidence type="ECO:0000256" key="3">
    <source>
        <dbReference type="ARBA" id="ARBA00010122"/>
    </source>
</evidence>
<evidence type="ECO:0000256" key="8">
    <source>
        <dbReference type="ARBA" id="ARBA00022915"/>
    </source>
</evidence>
<evidence type="ECO:0000256" key="2">
    <source>
        <dbReference type="ARBA" id="ARBA00004766"/>
    </source>
</evidence>
<dbReference type="GO" id="GO:0009089">
    <property type="term" value="P:lysine biosynthetic process via diaminopimelate"/>
    <property type="evidence" value="ECO:0007669"/>
    <property type="project" value="UniProtKB-UniPathway"/>
</dbReference>
<evidence type="ECO:0000259" key="14">
    <source>
        <dbReference type="Pfam" id="PF22468"/>
    </source>
</evidence>
<keyword evidence="16" id="KW-1185">Reference proteome</keyword>
<keyword evidence="4 11" id="KW-0808">Transferase</keyword>
<evidence type="ECO:0000256" key="6">
    <source>
        <dbReference type="ARBA" id="ARBA00022777"/>
    </source>
</evidence>
<dbReference type="CDD" id="cd04923">
    <property type="entry name" value="ACT_AK-LysC-DapG-like_2"/>
    <property type="match status" value="1"/>
</dbReference>
<evidence type="ECO:0000313" key="15">
    <source>
        <dbReference type="EMBL" id="MBB5148234.1"/>
    </source>
</evidence>
<reference evidence="15 16" key="1">
    <citation type="submission" date="2020-08" db="EMBL/GenBank/DDBJ databases">
        <title>Genomic Encyclopedia of Type Strains, Phase IV (KMG-IV): sequencing the most valuable type-strain genomes for metagenomic binning, comparative biology and taxonomic classification.</title>
        <authorList>
            <person name="Goeker M."/>
        </authorList>
    </citation>
    <scope>NUCLEOTIDE SEQUENCE [LARGE SCALE GENOMIC DNA]</scope>
    <source>
        <strain evidence="15 16">DSM 10633</strain>
    </source>
</reference>
<dbReference type="Pfam" id="PF22468">
    <property type="entry name" value="ACT_9"/>
    <property type="match status" value="1"/>
</dbReference>
<dbReference type="PANTHER" id="PTHR21499">
    <property type="entry name" value="ASPARTATE KINASE"/>
    <property type="match status" value="1"/>
</dbReference>
<dbReference type="InterPro" id="IPR045865">
    <property type="entry name" value="ACT-like_dom_sf"/>
</dbReference>
<dbReference type="GO" id="GO:0005829">
    <property type="term" value="C:cytosol"/>
    <property type="evidence" value="ECO:0007669"/>
    <property type="project" value="TreeGrafter"/>
</dbReference>
<evidence type="ECO:0000256" key="4">
    <source>
        <dbReference type="ARBA" id="ARBA00022679"/>
    </source>
</evidence>
<comment type="caution">
    <text evidence="15">The sequence shown here is derived from an EMBL/GenBank/DDBJ whole genome shotgun (WGS) entry which is preliminary data.</text>
</comment>
<dbReference type="GO" id="GO:0019877">
    <property type="term" value="P:diaminopimelate biosynthetic process"/>
    <property type="evidence" value="ECO:0007669"/>
    <property type="project" value="UniProtKB-KW"/>
</dbReference>
<evidence type="ECO:0000256" key="11">
    <source>
        <dbReference type="RuleBase" id="RU003448"/>
    </source>
</evidence>
<evidence type="ECO:0000256" key="1">
    <source>
        <dbReference type="ARBA" id="ARBA00003121"/>
    </source>
</evidence>
<dbReference type="InterPro" id="IPR005260">
    <property type="entry name" value="Asp_kin_monofn"/>
</dbReference>
<evidence type="ECO:0000256" key="9">
    <source>
        <dbReference type="ARBA" id="ARBA00047872"/>
    </source>
</evidence>
<dbReference type="RefSeq" id="WP_016837197.1">
    <property type="nucleotide sequence ID" value="NZ_JAAXPW010000006.1"/>
</dbReference>
<feature type="binding site" evidence="10">
    <location>
        <position position="180"/>
    </location>
    <ligand>
        <name>ATP</name>
        <dbReference type="ChEBI" id="CHEBI:30616"/>
    </ligand>
</feature>
<gene>
    <name evidence="15" type="ORF">HNR36_000619</name>
</gene>
<dbReference type="UniPathway" id="UPA00034">
    <property type="reaction ID" value="UER00015"/>
</dbReference>
<dbReference type="GO" id="GO:0004072">
    <property type="term" value="F:aspartate kinase activity"/>
    <property type="evidence" value="ECO:0007669"/>
    <property type="project" value="UniProtKB-EC"/>
</dbReference>
<dbReference type="GO" id="GO:0009088">
    <property type="term" value="P:threonine biosynthetic process"/>
    <property type="evidence" value="ECO:0007669"/>
    <property type="project" value="UniProtKB-UniPathway"/>
</dbReference>
<dbReference type="Gene3D" id="3.40.1160.10">
    <property type="entry name" value="Acetylglutamate kinase-like"/>
    <property type="match status" value="1"/>
</dbReference>
<proteinExistence type="inferred from homology"/>
<keyword evidence="8" id="KW-0220">Diaminopimelate biosynthesis</keyword>
<evidence type="ECO:0000256" key="12">
    <source>
        <dbReference type="RuleBase" id="RU004249"/>
    </source>
</evidence>
<feature type="binding site" evidence="10">
    <location>
        <begin position="174"/>
        <end position="175"/>
    </location>
    <ligand>
        <name>ATP</name>
        <dbReference type="ChEBI" id="CHEBI:30616"/>
    </ligand>
</feature>
<dbReference type="Gene3D" id="3.30.2130.10">
    <property type="entry name" value="VC0802-like"/>
    <property type="match status" value="1"/>
</dbReference>
<organism evidence="15 16">
    <name type="scientific">Ureibacillus thermosphaericus</name>
    <dbReference type="NCBI Taxonomy" id="51173"/>
    <lineage>
        <taxon>Bacteria</taxon>
        <taxon>Bacillati</taxon>
        <taxon>Bacillota</taxon>
        <taxon>Bacilli</taxon>
        <taxon>Bacillales</taxon>
        <taxon>Caryophanaceae</taxon>
        <taxon>Ureibacillus</taxon>
    </lineage>
</organism>
<feature type="domain" description="Aspartate/glutamate/uridylate kinase" evidence="13">
    <location>
        <begin position="4"/>
        <end position="231"/>
    </location>
</feature>
<comment type="similarity">
    <text evidence="3 11">Belongs to the aspartokinase family.</text>
</comment>
<comment type="function">
    <text evidence="1">Catalyzes the phosphorylation of the beta-carboxyl group of aspartic acid with ATP to yield 4-phospho-L-aspartate, which is involved in the branched biosynthetic pathway leading to the biosynthesis of amino acids threonine, isoleucine and methionine.</text>
</comment>
<keyword evidence="12" id="KW-0028">Amino-acid biosynthesis</keyword>
<dbReference type="GO" id="GO:0005524">
    <property type="term" value="F:ATP binding"/>
    <property type="evidence" value="ECO:0007669"/>
    <property type="project" value="UniProtKB-KW"/>
</dbReference>
<dbReference type="NCBIfam" id="NF005154">
    <property type="entry name" value="PRK06635.1-2"/>
    <property type="match status" value="1"/>
</dbReference>
<keyword evidence="5 10" id="KW-0547">Nucleotide-binding</keyword>
<comment type="pathway">
    <text evidence="12">Amino-acid biosynthesis; L-methionine biosynthesis via de novo pathway; L-homoserine from L-aspartate: step 1/3.</text>
</comment>
<dbReference type="GO" id="GO:0009090">
    <property type="term" value="P:homoserine biosynthetic process"/>
    <property type="evidence" value="ECO:0007669"/>
    <property type="project" value="TreeGrafter"/>
</dbReference>
<comment type="pathway">
    <text evidence="2 12">Amino-acid biosynthesis; L-lysine biosynthesis via DAP pathway; (S)-tetrahydrodipicolinate from L-aspartate: step 1/4.</text>
</comment>